<dbReference type="Proteomes" id="UP000432715">
    <property type="component" value="Unassembled WGS sequence"/>
</dbReference>
<evidence type="ECO:0000313" key="4">
    <source>
        <dbReference type="Proteomes" id="UP000432715"/>
    </source>
</evidence>
<evidence type="ECO:0000259" key="2">
    <source>
        <dbReference type="PROSITE" id="PS51272"/>
    </source>
</evidence>
<evidence type="ECO:0000256" key="1">
    <source>
        <dbReference type="ARBA" id="ARBA00022737"/>
    </source>
</evidence>
<protein>
    <submittedName>
        <fullName evidence="3">S-layer homology domain-containing protein</fullName>
    </submittedName>
</protein>
<proteinExistence type="predicted"/>
<accession>A0A6I0F5R0</accession>
<dbReference type="OrthoDB" id="1699243at2"/>
<organism evidence="3 4">
    <name type="scientific">Alkaliphilus pronyensis</name>
    <dbReference type="NCBI Taxonomy" id="1482732"/>
    <lineage>
        <taxon>Bacteria</taxon>
        <taxon>Bacillati</taxon>
        <taxon>Bacillota</taxon>
        <taxon>Clostridia</taxon>
        <taxon>Peptostreptococcales</taxon>
        <taxon>Natronincolaceae</taxon>
        <taxon>Alkaliphilus</taxon>
    </lineage>
</organism>
<keyword evidence="4" id="KW-1185">Reference proteome</keyword>
<dbReference type="PROSITE" id="PS51272">
    <property type="entry name" value="SLH"/>
    <property type="match status" value="1"/>
</dbReference>
<dbReference type="AlphaFoldDB" id="A0A6I0F5R0"/>
<gene>
    <name evidence="3" type="ORF">F8154_12290</name>
</gene>
<dbReference type="InterPro" id="IPR001119">
    <property type="entry name" value="SLH_dom"/>
</dbReference>
<name>A0A6I0F5R0_9FIRM</name>
<dbReference type="Pfam" id="PF00395">
    <property type="entry name" value="SLH"/>
    <property type="match status" value="1"/>
</dbReference>
<reference evidence="3 4" key="1">
    <citation type="submission" date="2019-10" db="EMBL/GenBank/DDBJ databases">
        <title>Alkaliphilus serpentinus sp. nov. and Alkaliphilus pronyensis sp. nov., two novel anaerobic alkaliphilic species isolated from the serpentinized-hosted hydrothermal field of the Prony Bay (New Caledonia).</title>
        <authorList>
            <person name="Postec A."/>
        </authorList>
    </citation>
    <scope>NUCLEOTIDE SEQUENCE [LARGE SCALE GENOMIC DNA]</scope>
    <source>
        <strain evidence="3 4">LacV</strain>
    </source>
</reference>
<comment type="caution">
    <text evidence="3">The sequence shown here is derived from an EMBL/GenBank/DDBJ whole genome shotgun (WGS) entry which is preliminary data.</text>
</comment>
<dbReference type="RefSeq" id="WP_151861916.1">
    <property type="nucleotide sequence ID" value="NZ_WBZC01000053.1"/>
</dbReference>
<feature type="domain" description="SLH" evidence="2">
    <location>
        <begin position="20"/>
        <end position="84"/>
    </location>
</feature>
<dbReference type="EMBL" id="WBZC01000053">
    <property type="protein sequence ID" value="KAB3531884.1"/>
    <property type="molecule type" value="Genomic_DNA"/>
</dbReference>
<evidence type="ECO:0000313" key="3">
    <source>
        <dbReference type="EMBL" id="KAB3531884.1"/>
    </source>
</evidence>
<keyword evidence="1" id="KW-0677">Repeat</keyword>
<sequence>MFKLSKSSLILISVLIILIYSITTVAANTSAPNVEASGNYLRELGLFKGYDDGSLGLERNIIRAEFATLVVRMLGLEEEAKNKMGETIFKDVPSSFWGSGYINVASEEKLI</sequence>